<organism evidence="1 2">
    <name type="scientific">Aspergillus leporis</name>
    <dbReference type="NCBI Taxonomy" id="41062"/>
    <lineage>
        <taxon>Eukaryota</taxon>
        <taxon>Fungi</taxon>
        <taxon>Dikarya</taxon>
        <taxon>Ascomycota</taxon>
        <taxon>Pezizomycotina</taxon>
        <taxon>Eurotiomycetes</taxon>
        <taxon>Eurotiomycetidae</taxon>
        <taxon>Eurotiales</taxon>
        <taxon>Aspergillaceae</taxon>
        <taxon>Aspergillus</taxon>
        <taxon>Aspergillus subgen. Circumdati</taxon>
    </lineage>
</organism>
<dbReference type="OrthoDB" id="4202165at2759"/>
<sequence>MHSRILSMVLKELIDNNIPAMEYGSQIVHRWGWEGVLVVVTLTENGFPCAPKPWRCSCYLWGWVNMCRLHNRDAAGERQIHLYPLPILGLTLEDTFEVSSTFIFNLRLLTPKPPRYMLSTIHHLLNFPVHDSMRHRVICDLASFMHGCIFRGPPADTQYNTPEEETAAEREYWVKVPSTTQYIKSWDWGDVSDKEYLNIAESLVRDPRKLETITKFLPIIPLIHPNF</sequence>
<protein>
    <submittedName>
        <fullName evidence="1">Uncharacterized protein</fullName>
    </submittedName>
</protein>
<name>A0A5N5X170_9EURO</name>
<proteinExistence type="predicted"/>
<evidence type="ECO:0000313" key="2">
    <source>
        <dbReference type="Proteomes" id="UP000326565"/>
    </source>
</evidence>
<dbReference type="AlphaFoldDB" id="A0A5N5X170"/>
<gene>
    <name evidence="1" type="ORF">BDV29DRAFT_190879</name>
</gene>
<accession>A0A5N5X170</accession>
<reference evidence="1 2" key="1">
    <citation type="submission" date="2019-04" db="EMBL/GenBank/DDBJ databases">
        <title>Friends and foes A comparative genomics study of 23 Aspergillus species from section Flavi.</title>
        <authorList>
            <consortium name="DOE Joint Genome Institute"/>
            <person name="Kjaerbolling I."/>
            <person name="Vesth T."/>
            <person name="Frisvad J.C."/>
            <person name="Nybo J.L."/>
            <person name="Theobald S."/>
            <person name="Kildgaard S."/>
            <person name="Isbrandt T."/>
            <person name="Kuo A."/>
            <person name="Sato A."/>
            <person name="Lyhne E.K."/>
            <person name="Kogle M.E."/>
            <person name="Wiebenga A."/>
            <person name="Kun R.S."/>
            <person name="Lubbers R.J."/>
            <person name="Makela M.R."/>
            <person name="Barry K."/>
            <person name="Chovatia M."/>
            <person name="Clum A."/>
            <person name="Daum C."/>
            <person name="Haridas S."/>
            <person name="He G."/>
            <person name="LaButti K."/>
            <person name="Lipzen A."/>
            <person name="Mondo S."/>
            <person name="Riley R."/>
            <person name="Salamov A."/>
            <person name="Simmons B.A."/>
            <person name="Magnuson J.K."/>
            <person name="Henrissat B."/>
            <person name="Mortensen U.H."/>
            <person name="Larsen T.O."/>
            <person name="Devries R.P."/>
            <person name="Grigoriev I.V."/>
            <person name="Machida M."/>
            <person name="Baker S.E."/>
            <person name="Andersen M.R."/>
        </authorList>
    </citation>
    <scope>NUCLEOTIDE SEQUENCE [LARGE SCALE GENOMIC DNA]</scope>
    <source>
        <strain evidence="1 2">CBS 151.66</strain>
    </source>
</reference>
<evidence type="ECO:0000313" key="1">
    <source>
        <dbReference type="EMBL" id="KAB8074523.1"/>
    </source>
</evidence>
<dbReference type="EMBL" id="ML732208">
    <property type="protein sequence ID" value="KAB8074523.1"/>
    <property type="molecule type" value="Genomic_DNA"/>
</dbReference>
<dbReference type="Proteomes" id="UP000326565">
    <property type="component" value="Unassembled WGS sequence"/>
</dbReference>
<keyword evidence="2" id="KW-1185">Reference proteome</keyword>